<reference evidence="2 3" key="1">
    <citation type="submission" date="2018-12" db="EMBL/GenBank/DDBJ databases">
        <authorList>
            <person name="Feng G."/>
            <person name="Zhu H."/>
        </authorList>
    </citation>
    <scope>NUCLEOTIDE SEQUENCE [LARGE SCALE GENOMIC DNA]</scope>
    <source>
        <strain evidence="2 3">9PBR-2</strain>
    </source>
</reference>
<keyword evidence="1" id="KW-1133">Transmembrane helix</keyword>
<dbReference type="RefSeq" id="WP_125428362.1">
    <property type="nucleotide sequence ID" value="NZ_RWIS01000004.1"/>
</dbReference>
<name>A0A428JMM3_9BACT</name>
<dbReference type="EMBL" id="RWIS01000004">
    <property type="protein sequence ID" value="RSK34492.1"/>
    <property type="molecule type" value="Genomic_DNA"/>
</dbReference>
<feature type="transmembrane region" description="Helical" evidence="1">
    <location>
        <begin position="46"/>
        <end position="65"/>
    </location>
</feature>
<proteinExistence type="predicted"/>
<evidence type="ECO:0000313" key="3">
    <source>
        <dbReference type="Proteomes" id="UP000280066"/>
    </source>
</evidence>
<organism evidence="2 3">
    <name type="scientific">Hymenobacter metallilatus</name>
    <dbReference type="NCBI Taxonomy" id="2493666"/>
    <lineage>
        <taxon>Bacteria</taxon>
        <taxon>Pseudomonadati</taxon>
        <taxon>Bacteroidota</taxon>
        <taxon>Cytophagia</taxon>
        <taxon>Cytophagales</taxon>
        <taxon>Hymenobacteraceae</taxon>
        <taxon>Hymenobacter</taxon>
    </lineage>
</organism>
<evidence type="ECO:0000256" key="1">
    <source>
        <dbReference type="SAM" id="Phobius"/>
    </source>
</evidence>
<gene>
    <name evidence="2" type="ORF">EI290_07630</name>
</gene>
<keyword evidence="1" id="KW-0472">Membrane</keyword>
<keyword evidence="1" id="KW-0812">Transmembrane</keyword>
<sequence>MNLILLFPDLQNISRKLREHSSKLKFSYSETTIRIQAPVDSPGDTIYANLIWLAITVVASVIAFVCKEYGFGIMSILTGLGSALYTYMTRNKPPDLKTIRLQNKIVVDTLAQQIIVEHLHPYYQQQVAKTTLVAFSQVQKVKAYDGARTEEHKYGLLCVELTDDVLLYLAEVETMNTTQSLARVLQQILGLPVDPEPKAWWQF</sequence>
<dbReference type="AlphaFoldDB" id="A0A428JMM3"/>
<evidence type="ECO:0000313" key="2">
    <source>
        <dbReference type="EMBL" id="RSK34492.1"/>
    </source>
</evidence>
<dbReference type="OrthoDB" id="882264at2"/>
<comment type="caution">
    <text evidence="2">The sequence shown here is derived from an EMBL/GenBank/DDBJ whole genome shotgun (WGS) entry which is preliminary data.</text>
</comment>
<feature type="transmembrane region" description="Helical" evidence="1">
    <location>
        <begin position="71"/>
        <end position="88"/>
    </location>
</feature>
<dbReference type="Proteomes" id="UP000280066">
    <property type="component" value="Unassembled WGS sequence"/>
</dbReference>
<accession>A0A428JMM3</accession>
<keyword evidence="3" id="KW-1185">Reference proteome</keyword>
<protein>
    <submittedName>
        <fullName evidence="2">Uncharacterized protein</fullName>
    </submittedName>
</protein>